<evidence type="ECO:0000313" key="4">
    <source>
        <dbReference type="Proteomes" id="UP000256877"/>
    </source>
</evidence>
<dbReference type="Proteomes" id="UP000256877">
    <property type="component" value="Unassembled WGS sequence"/>
</dbReference>
<sequence length="619" mass="72692">MSERRFPYPDEVKLPEGVDPEVYKRMYAYYRLPATLLFGRDAPKELVEWERKMFWYQDSLHHYDVMYPLDDIHPATWEIALSTYNSRIFVVPPANGIPHRIVNGYLFISFVPVLDEKEIQKRLEYFQKRAGYYYQNWNDIYEKNWKPEAEKIVKEMESLEFRDLPEVEDEKIVFERMGYSPSAYHLVDNWLRLVMLHQRLWWKHFEMLNLGYAAYLLFYQFMKQKFPDIPDQHIALMVAGIDVILFKPDLELRRLAKLAVELGVADRILSFSTAEQMEAELSRSNNPKERKWFEEWNSVKYPWFYYTTGIGFYHHEPRWIDDLNIPFNFLKDYIIKVKRGEKLETATERLRRQRDDIAAKYRELLKEEDRKLFDQYLQVARTVFPYVEEHNFFVEHWGHTVFYNKVKEVGKILSKHGFLERPEDIFYMTWWEVYLALLDLVASWAVVMPPVGKYYWPREIAKRKEIISKLKEYKPPPALGRPPEVVTEPFTVMLWGVTRERIEDWLGTAAGAGKIIKGFPASPGVVEGRAVVVTSVEELNKVKEGDILVCPNTSPAWGPVFAKVKAVVSDIGGLMAHAAIVAREYGVPAVVGTGNASRIIKDGQRIRVDGFKGVVEILE</sequence>
<reference evidence="4 5" key="1">
    <citation type="submission" date="2017-07" db="EMBL/GenBank/DDBJ databases">
        <title>Draft genome sequence of aerobic hyperthermophilic archaea, Pyrobaculum aerophilum YKB31 and YKB32.</title>
        <authorList>
            <person name="Mochizuki T."/>
            <person name="Berliner A.J."/>
            <person name="Yoshida-Takashima Y."/>
            <person name="Takaki Y."/>
            <person name="Nunoura T."/>
            <person name="Takai K."/>
        </authorList>
    </citation>
    <scope>NUCLEOTIDE SEQUENCE [LARGE SCALE GENOMIC DNA]</scope>
    <source>
        <strain evidence="2 5">YKB31</strain>
        <strain evidence="3 4">YKB32</strain>
    </source>
</reference>
<dbReference type="SUPFAM" id="SSF52009">
    <property type="entry name" value="Phosphohistidine domain"/>
    <property type="match status" value="1"/>
</dbReference>
<comment type="caution">
    <text evidence="3">The sequence shown here is derived from an EMBL/GenBank/DDBJ whole genome shotgun (WGS) entry which is preliminary data.</text>
</comment>
<evidence type="ECO:0000313" key="2">
    <source>
        <dbReference type="EMBL" id="RFA92817.1"/>
    </source>
</evidence>
<dbReference type="InterPro" id="IPR051549">
    <property type="entry name" value="PEP_Utilizing_Enz"/>
</dbReference>
<evidence type="ECO:0000313" key="3">
    <source>
        <dbReference type="EMBL" id="RFA99361.1"/>
    </source>
</evidence>
<dbReference type="GO" id="GO:0016772">
    <property type="term" value="F:transferase activity, transferring phosphorus-containing groups"/>
    <property type="evidence" value="ECO:0007669"/>
    <property type="project" value="InterPro"/>
</dbReference>
<protein>
    <submittedName>
        <fullName evidence="3">PEP-utilizing enzyme, mobile region</fullName>
    </submittedName>
</protein>
<proteinExistence type="predicted"/>
<dbReference type="InterPro" id="IPR008279">
    <property type="entry name" value="PEP-util_enz_mobile_dom"/>
</dbReference>
<dbReference type="Gene3D" id="3.50.30.10">
    <property type="entry name" value="Phosphohistidine domain"/>
    <property type="match status" value="1"/>
</dbReference>
<dbReference type="EMBL" id="NMUE01000078">
    <property type="protein sequence ID" value="RFA92817.1"/>
    <property type="molecule type" value="Genomic_DNA"/>
</dbReference>
<accession>A0A371R5S7</accession>
<dbReference type="PANTHER" id="PTHR43615">
    <property type="entry name" value="PHOSPHOENOLPYRUVATE SYNTHASE-RELATED"/>
    <property type="match status" value="1"/>
</dbReference>
<dbReference type="PANTHER" id="PTHR43615:SF1">
    <property type="entry name" value="PPDK_N DOMAIN-CONTAINING PROTEIN"/>
    <property type="match status" value="1"/>
</dbReference>
<dbReference type="EMBL" id="NMUF01000007">
    <property type="protein sequence ID" value="RFA99361.1"/>
    <property type="molecule type" value="Genomic_DNA"/>
</dbReference>
<dbReference type="InterPro" id="IPR036637">
    <property type="entry name" value="Phosphohistidine_dom_sf"/>
</dbReference>
<name>A0A371R5S7_9CREN</name>
<evidence type="ECO:0000259" key="1">
    <source>
        <dbReference type="Pfam" id="PF00391"/>
    </source>
</evidence>
<dbReference type="NCBIfam" id="NF006153">
    <property type="entry name" value="PRK08296.1-5"/>
    <property type="match status" value="1"/>
</dbReference>
<dbReference type="AlphaFoldDB" id="A0A371R5S7"/>
<evidence type="ECO:0000313" key="5">
    <source>
        <dbReference type="Proteomes" id="UP000257123"/>
    </source>
</evidence>
<dbReference type="Proteomes" id="UP000257123">
    <property type="component" value="Unassembled WGS sequence"/>
</dbReference>
<dbReference type="Pfam" id="PF00391">
    <property type="entry name" value="PEP-utilizers"/>
    <property type="match status" value="1"/>
</dbReference>
<dbReference type="RefSeq" id="WP_116422133.1">
    <property type="nucleotide sequence ID" value="NZ_NMUE01000078.1"/>
</dbReference>
<dbReference type="OrthoDB" id="23397at2157"/>
<feature type="domain" description="PEP-utilising enzyme mobile" evidence="1">
    <location>
        <begin position="543"/>
        <end position="613"/>
    </location>
</feature>
<organism evidence="3 4">
    <name type="scientific">Pyrobaculum aerophilum</name>
    <dbReference type="NCBI Taxonomy" id="13773"/>
    <lineage>
        <taxon>Archaea</taxon>
        <taxon>Thermoproteota</taxon>
        <taxon>Thermoprotei</taxon>
        <taxon>Thermoproteales</taxon>
        <taxon>Thermoproteaceae</taxon>
        <taxon>Pyrobaculum</taxon>
    </lineage>
</organism>
<gene>
    <name evidence="2" type="ORF">CGL51_13900</name>
    <name evidence="3" type="ORF">CGL52_04120</name>
</gene>